<evidence type="ECO:0000313" key="2">
    <source>
        <dbReference type="Proteomes" id="UP000033452"/>
    </source>
</evidence>
<reference evidence="1 2" key="1">
    <citation type="journal article" date="2015" name="BMC Genomics">
        <title>Genome mining reveals unlocked bioactive potential of marine Gram-negative bacteria.</title>
        <authorList>
            <person name="Machado H."/>
            <person name="Sonnenschein E.C."/>
            <person name="Melchiorsen J."/>
            <person name="Gram L."/>
        </authorList>
    </citation>
    <scope>NUCLEOTIDE SEQUENCE [LARGE SCALE GENOMIC DNA]</scope>
    <source>
        <strain evidence="1 2">S2471</strain>
    </source>
</reference>
<gene>
    <name evidence="1" type="ORF">TW77_23280</name>
</gene>
<accession>A0A0F4QAI1</accession>
<keyword evidence="2" id="KW-1185">Reference proteome</keyword>
<organism evidence="1 2">
    <name type="scientific">Pseudoalteromonas rubra</name>
    <dbReference type="NCBI Taxonomy" id="43658"/>
    <lineage>
        <taxon>Bacteria</taxon>
        <taxon>Pseudomonadati</taxon>
        <taxon>Pseudomonadota</taxon>
        <taxon>Gammaproteobacteria</taxon>
        <taxon>Alteromonadales</taxon>
        <taxon>Pseudoalteromonadaceae</taxon>
        <taxon>Pseudoalteromonas</taxon>
    </lineage>
</organism>
<dbReference type="Proteomes" id="UP000033452">
    <property type="component" value="Unassembled WGS sequence"/>
</dbReference>
<evidence type="ECO:0000313" key="1">
    <source>
        <dbReference type="EMBL" id="KJZ04648.1"/>
    </source>
</evidence>
<name>A0A0F4QAI1_9GAMM</name>
<dbReference type="PATRIC" id="fig|43658.5.peg.4929"/>
<protein>
    <submittedName>
        <fullName evidence="1">Uncharacterized protein</fullName>
    </submittedName>
</protein>
<proteinExistence type="predicted"/>
<dbReference type="AlphaFoldDB" id="A0A0F4QAI1"/>
<comment type="caution">
    <text evidence="1">The sequence shown here is derived from an EMBL/GenBank/DDBJ whole genome shotgun (WGS) entry which is preliminary data.</text>
</comment>
<sequence>MREVTGSVKLAHFTFLKGEYLFKNISKNVSLIVFCPNAPFFSLFFKKGVALGFDFPIMRIHRHGVLATK</sequence>
<dbReference type="EMBL" id="JXYA01000088">
    <property type="protein sequence ID" value="KJZ04648.1"/>
    <property type="molecule type" value="Genomic_DNA"/>
</dbReference>